<dbReference type="EC" id="2.7.13.3" evidence="3"/>
<evidence type="ECO:0000313" key="13">
    <source>
        <dbReference type="Proteomes" id="UP001501352"/>
    </source>
</evidence>
<protein>
    <recommendedName>
        <fullName evidence="3">histidine kinase</fullName>
        <ecNumber evidence="3">2.7.13.3</ecNumber>
    </recommendedName>
</protein>
<dbReference type="Pfam" id="PF02518">
    <property type="entry name" value="HATPase_c"/>
    <property type="match status" value="1"/>
</dbReference>
<dbReference type="PRINTS" id="PR00344">
    <property type="entry name" value="BCTRLSENSOR"/>
</dbReference>
<dbReference type="RefSeq" id="WP_343794356.1">
    <property type="nucleotide sequence ID" value="NZ_BAAAGA010000006.1"/>
</dbReference>
<dbReference type="PANTHER" id="PTHR44936:SF10">
    <property type="entry name" value="SENSOR PROTEIN RSTB"/>
    <property type="match status" value="1"/>
</dbReference>
<dbReference type="Proteomes" id="UP001501352">
    <property type="component" value="Unassembled WGS sequence"/>
</dbReference>
<dbReference type="InterPro" id="IPR003594">
    <property type="entry name" value="HATPase_dom"/>
</dbReference>
<dbReference type="CDD" id="cd00082">
    <property type="entry name" value="HisKA"/>
    <property type="match status" value="1"/>
</dbReference>
<evidence type="ECO:0000256" key="5">
    <source>
        <dbReference type="ARBA" id="ARBA00022553"/>
    </source>
</evidence>
<evidence type="ECO:0000256" key="10">
    <source>
        <dbReference type="SAM" id="Phobius"/>
    </source>
</evidence>
<reference evidence="12 13" key="1">
    <citation type="journal article" date="2019" name="Int. J. Syst. Evol. Microbiol.">
        <title>The Global Catalogue of Microorganisms (GCM) 10K type strain sequencing project: providing services to taxonomists for standard genome sequencing and annotation.</title>
        <authorList>
            <consortium name="The Broad Institute Genomics Platform"/>
            <consortium name="The Broad Institute Genome Sequencing Center for Infectious Disease"/>
            <person name="Wu L."/>
            <person name="Ma J."/>
        </authorList>
    </citation>
    <scope>NUCLEOTIDE SEQUENCE [LARGE SCALE GENOMIC DNA]</scope>
    <source>
        <strain evidence="12 13">JCM 12928</strain>
    </source>
</reference>
<keyword evidence="10" id="KW-0812">Transmembrane</keyword>
<dbReference type="InterPro" id="IPR005467">
    <property type="entry name" value="His_kinase_dom"/>
</dbReference>
<keyword evidence="10" id="KW-1133">Transmembrane helix</keyword>
<evidence type="ECO:0000313" key="12">
    <source>
        <dbReference type="EMBL" id="GAA0627380.1"/>
    </source>
</evidence>
<evidence type="ECO:0000256" key="7">
    <source>
        <dbReference type="ARBA" id="ARBA00022741"/>
    </source>
</evidence>
<evidence type="ECO:0000256" key="8">
    <source>
        <dbReference type="ARBA" id="ARBA00022777"/>
    </source>
</evidence>
<evidence type="ECO:0000256" key="6">
    <source>
        <dbReference type="ARBA" id="ARBA00022679"/>
    </source>
</evidence>
<feature type="transmembrane region" description="Helical" evidence="10">
    <location>
        <begin position="46"/>
        <end position="65"/>
    </location>
</feature>
<evidence type="ECO:0000256" key="4">
    <source>
        <dbReference type="ARBA" id="ARBA00022475"/>
    </source>
</evidence>
<dbReference type="GO" id="GO:0005524">
    <property type="term" value="F:ATP binding"/>
    <property type="evidence" value="ECO:0007669"/>
    <property type="project" value="UniProtKB-KW"/>
</dbReference>
<evidence type="ECO:0000256" key="9">
    <source>
        <dbReference type="ARBA" id="ARBA00022840"/>
    </source>
</evidence>
<keyword evidence="13" id="KW-1185">Reference proteome</keyword>
<comment type="caution">
    <text evidence="12">The sequence shown here is derived from an EMBL/GenBank/DDBJ whole genome shotgun (WGS) entry which is preliminary data.</text>
</comment>
<evidence type="ECO:0000256" key="1">
    <source>
        <dbReference type="ARBA" id="ARBA00000085"/>
    </source>
</evidence>
<comment type="subcellular location">
    <subcellularLocation>
        <location evidence="2">Cell membrane</location>
        <topology evidence="2">Multi-pass membrane protein</topology>
    </subcellularLocation>
</comment>
<accession>A0ABN1H2R5</accession>
<keyword evidence="5" id="KW-0597">Phosphoprotein</keyword>
<sequence length="425" mass="45935">MNGVTITQAANRENLRLLIMLRWIAVVGQLVTIGVVHQLMHVPLPLEGMLLVLAALVLWNLASVARWKAQRPIAGPEVFAGLMMDVLALSLQLYLSGGASNPFVSIFLLQVILGAVLLNVRWAGVLTAATAIAFIVLNFVYRPLDVPNLHEGRIFSLHTMGMFLCFVLTAGLLLIFLARIASNQRDHDLKLAELKRRAVEEDHVVRMGLLATGAAHELGTPLATLSVILNDWKRLDVFRKDADAREELQTMGAQLERCKAIVSGILQSSGELRGEGTVKTTVRGFLDQAVEEWRGLRSPPRLDYDNAFTPDLDIVSDVALKQVVTNLLENALEASTDRISLSAARHEDQLGIVVRDNGPGFDPAVLERFGQPYVSTKARPGSGLGLFLVANVVRKLGGTVEAGNAPGGGAVVTLRLPLAALGAKP</sequence>
<dbReference type="PANTHER" id="PTHR44936">
    <property type="entry name" value="SENSOR PROTEIN CREC"/>
    <property type="match status" value="1"/>
</dbReference>
<proteinExistence type="predicted"/>
<evidence type="ECO:0000256" key="3">
    <source>
        <dbReference type="ARBA" id="ARBA00012438"/>
    </source>
</evidence>
<gene>
    <name evidence="12" type="ORF">GCM10009422_25430</name>
</gene>
<dbReference type="Gene3D" id="3.30.565.10">
    <property type="entry name" value="Histidine kinase-like ATPase, C-terminal domain"/>
    <property type="match status" value="1"/>
</dbReference>
<dbReference type="InterPro" id="IPR004358">
    <property type="entry name" value="Sig_transdc_His_kin-like_C"/>
</dbReference>
<dbReference type="InterPro" id="IPR036890">
    <property type="entry name" value="HATPase_C_sf"/>
</dbReference>
<organism evidence="12 13">
    <name type="scientific">Brevundimonas kwangchunensis</name>
    <dbReference type="NCBI Taxonomy" id="322163"/>
    <lineage>
        <taxon>Bacteria</taxon>
        <taxon>Pseudomonadati</taxon>
        <taxon>Pseudomonadota</taxon>
        <taxon>Alphaproteobacteria</taxon>
        <taxon>Caulobacterales</taxon>
        <taxon>Caulobacteraceae</taxon>
        <taxon>Brevundimonas</taxon>
    </lineage>
</organism>
<keyword evidence="8" id="KW-0418">Kinase</keyword>
<dbReference type="InterPro" id="IPR003661">
    <property type="entry name" value="HisK_dim/P_dom"/>
</dbReference>
<comment type="catalytic activity">
    <reaction evidence="1">
        <text>ATP + protein L-histidine = ADP + protein N-phospho-L-histidine.</text>
        <dbReference type="EC" id="2.7.13.3"/>
    </reaction>
</comment>
<keyword evidence="6" id="KW-0808">Transferase</keyword>
<dbReference type="Gene3D" id="1.10.287.130">
    <property type="match status" value="1"/>
</dbReference>
<dbReference type="InterPro" id="IPR050980">
    <property type="entry name" value="2C_sensor_his_kinase"/>
</dbReference>
<feature type="domain" description="Histidine kinase" evidence="11">
    <location>
        <begin position="213"/>
        <end position="420"/>
    </location>
</feature>
<feature type="transmembrane region" description="Helical" evidence="10">
    <location>
        <begin position="101"/>
        <end position="118"/>
    </location>
</feature>
<feature type="transmembrane region" description="Helical" evidence="10">
    <location>
        <begin position="161"/>
        <end position="181"/>
    </location>
</feature>
<feature type="transmembrane region" description="Helical" evidence="10">
    <location>
        <begin position="77"/>
        <end position="95"/>
    </location>
</feature>
<dbReference type="SUPFAM" id="SSF55874">
    <property type="entry name" value="ATPase domain of HSP90 chaperone/DNA topoisomerase II/histidine kinase"/>
    <property type="match status" value="1"/>
</dbReference>
<keyword evidence="10" id="KW-0472">Membrane</keyword>
<dbReference type="InterPro" id="IPR036097">
    <property type="entry name" value="HisK_dim/P_sf"/>
</dbReference>
<keyword evidence="7" id="KW-0547">Nucleotide-binding</keyword>
<dbReference type="SUPFAM" id="SSF47384">
    <property type="entry name" value="Homodimeric domain of signal transducing histidine kinase"/>
    <property type="match status" value="1"/>
</dbReference>
<keyword evidence="9 12" id="KW-0067">ATP-binding</keyword>
<keyword evidence="4" id="KW-1003">Cell membrane</keyword>
<feature type="transmembrane region" description="Helical" evidence="10">
    <location>
        <begin position="21"/>
        <end position="40"/>
    </location>
</feature>
<dbReference type="PROSITE" id="PS50109">
    <property type="entry name" value="HIS_KIN"/>
    <property type="match status" value="1"/>
</dbReference>
<dbReference type="EMBL" id="BAAAGA010000006">
    <property type="protein sequence ID" value="GAA0627380.1"/>
    <property type="molecule type" value="Genomic_DNA"/>
</dbReference>
<name>A0ABN1H2R5_9CAUL</name>
<evidence type="ECO:0000259" key="11">
    <source>
        <dbReference type="PROSITE" id="PS50109"/>
    </source>
</evidence>
<evidence type="ECO:0000256" key="2">
    <source>
        <dbReference type="ARBA" id="ARBA00004651"/>
    </source>
</evidence>
<dbReference type="SMART" id="SM00387">
    <property type="entry name" value="HATPase_c"/>
    <property type="match status" value="1"/>
</dbReference>
<feature type="transmembrane region" description="Helical" evidence="10">
    <location>
        <begin position="123"/>
        <end position="141"/>
    </location>
</feature>